<dbReference type="GO" id="GO:0016787">
    <property type="term" value="F:hydrolase activity"/>
    <property type="evidence" value="ECO:0007669"/>
    <property type="project" value="UniProtKB-KW"/>
</dbReference>
<dbReference type="Pfam" id="PF20434">
    <property type="entry name" value="BD-FAE"/>
    <property type="match status" value="1"/>
</dbReference>
<feature type="domain" description="BD-FAE-like" evidence="3">
    <location>
        <begin position="78"/>
        <end position="242"/>
    </location>
</feature>
<protein>
    <submittedName>
        <fullName evidence="4">Alpha/beta hydrolase</fullName>
    </submittedName>
</protein>
<sequence length="300" mass="33188">MIKLSPTHITMLCLLLGGVVSAQVERPNATPYTIAATYQKLLKNYPDIVPVEPLQSDKIVCEEDLTYYQVDGVLLKADIYYPKDIAHKTPAVILVHGGGWISGSKENQRVMAQHLAENGFVAMAVNYRLADVAKYPAAIEDLNAAVTYLCTSKYPLDTKKIAILGASAGAQLASLVGMKNKHIKAIVNVDGIVSFVHPEAEEGTYAGYWLGDMKADNLEVWEDASPLEFIAPSSPPILFINSAQPRFHAGRDDLIKKYSEWGIYSEVLTFPNSPHSFWLVHPWFGPTVDHTVQFLQKVFK</sequence>
<dbReference type="SUPFAM" id="SSF53474">
    <property type="entry name" value="alpha/beta-Hydrolases"/>
    <property type="match status" value="1"/>
</dbReference>
<gene>
    <name evidence="4" type="ORF">FOT42_014635</name>
</gene>
<comment type="caution">
    <text evidence="4">The sequence shown here is derived from an EMBL/GenBank/DDBJ whole genome shotgun (WGS) entry which is preliminary data.</text>
</comment>
<feature type="signal peptide" evidence="2">
    <location>
        <begin position="1"/>
        <end position="22"/>
    </location>
</feature>
<dbReference type="EMBL" id="VNIK02000011">
    <property type="protein sequence ID" value="KAB5485732.1"/>
    <property type="molecule type" value="Genomic_DNA"/>
</dbReference>
<evidence type="ECO:0000256" key="1">
    <source>
        <dbReference type="ARBA" id="ARBA00022801"/>
    </source>
</evidence>
<feature type="chain" id="PRO_5024296949" evidence="2">
    <location>
        <begin position="23"/>
        <end position="300"/>
    </location>
</feature>
<keyword evidence="5" id="KW-1185">Reference proteome</keyword>
<dbReference type="OrthoDB" id="9777975at2"/>
<dbReference type="InterPro" id="IPR049492">
    <property type="entry name" value="BD-FAE-like_dom"/>
</dbReference>
<reference evidence="4" key="1">
    <citation type="submission" date="2019-10" db="EMBL/GenBank/DDBJ databases">
        <title>Muricauda hadale sp. nov., a piezophilic bacterium isolated from hadopelagic water of the Mariana Trench.</title>
        <authorList>
            <person name="Wei Y."/>
        </authorList>
    </citation>
    <scope>NUCLEOTIDE SEQUENCE [LARGE SCALE GENOMIC DNA]</scope>
    <source>
        <strain evidence="4">MT-229</strain>
    </source>
</reference>
<keyword evidence="2" id="KW-0732">Signal</keyword>
<dbReference type="AlphaFoldDB" id="A0A5N5INZ3"/>
<proteinExistence type="predicted"/>
<evidence type="ECO:0000256" key="2">
    <source>
        <dbReference type="SAM" id="SignalP"/>
    </source>
</evidence>
<dbReference type="Gene3D" id="3.40.50.1820">
    <property type="entry name" value="alpha/beta hydrolase"/>
    <property type="match status" value="1"/>
</dbReference>
<keyword evidence="1 4" id="KW-0378">Hydrolase</keyword>
<dbReference type="Proteomes" id="UP000319204">
    <property type="component" value="Unassembled WGS sequence"/>
</dbReference>
<evidence type="ECO:0000259" key="3">
    <source>
        <dbReference type="Pfam" id="PF20434"/>
    </source>
</evidence>
<dbReference type="RefSeq" id="WP_151891279.1">
    <property type="nucleotide sequence ID" value="NZ_VNIK02000011.1"/>
</dbReference>
<dbReference type="InterPro" id="IPR050300">
    <property type="entry name" value="GDXG_lipolytic_enzyme"/>
</dbReference>
<organism evidence="4 5">
    <name type="scientific">Flagellimonas hadalis</name>
    <dbReference type="NCBI Taxonomy" id="2597517"/>
    <lineage>
        <taxon>Bacteria</taxon>
        <taxon>Pseudomonadati</taxon>
        <taxon>Bacteroidota</taxon>
        <taxon>Flavobacteriia</taxon>
        <taxon>Flavobacteriales</taxon>
        <taxon>Flavobacteriaceae</taxon>
        <taxon>Flagellimonas</taxon>
    </lineage>
</organism>
<evidence type="ECO:0000313" key="4">
    <source>
        <dbReference type="EMBL" id="KAB5485732.1"/>
    </source>
</evidence>
<dbReference type="InterPro" id="IPR029058">
    <property type="entry name" value="AB_hydrolase_fold"/>
</dbReference>
<dbReference type="PANTHER" id="PTHR48081">
    <property type="entry name" value="AB HYDROLASE SUPERFAMILY PROTEIN C4A8.06C"/>
    <property type="match status" value="1"/>
</dbReference>
<name>A0A5N5INZ3_9FLAO</name>
<accession>A0A5N5INZ3</accession>
<evidence type="ECO:0000313" key="5">
    <source>
        <dbReference type="Proteomes" id="UP000319204"/>
    </source>
</evidence>